<dbReference type="EMBL" id="CAOF01000072">
    <property type="protein sequence ID" value="CCO46003.1"/>
    <property type="molecule type" value="Genomic_DNA"/>
</dbReference>
<accession>A0AAV2VMN7</accession>
<protein>
    <recommendedName>
        <fullName evidence="3">Transposase</fullName>
    </recommendedName>
</protein>
<reference evidence="1 2" key="1">
    <citation type="journal article" date="2013" name="ISME J.">
        <title>Comparative genomics of pathogenic lineages of Vibrio nigripulchritudo identifies virulence-associated traits.</title>
        <authorList>
            <person name="Goudenege D."/>
            <person name="Labreuche Y."/>
            <person name="Krin E."/>
            <person name="Ansquer D."/>
            <person name="Mangenot S."/>
            <person name="Calteau A."/>
            <person name="Medigue C."/>
            <person name="Mazel D."/>
            <person name="Polz M.F."/>
            <person name="Le Roux F."/>
        </authorList>
    </citation>
    <scope>NUCLEOTIDE SEQUENCE [LARGE SCALE GENOMIC DNA]</scope>
    <source>
        <strain evidence="1 2">SOn1</strain>
    </source>
</reference>
<sequence length="40" mass="4475">MSKVGSSRIRAKLFLAAISANTYHPDITEQKRRLLADCNV</sequence>
<proteinExistence type="predicted"/>
<evidence type="ECO:0000313" key="2">
    <source>
        <dbReference type="Proteomes" id="UP000018211"/>
    </source>
</evidence>
<dbReference type="AlphaFoldDB" id="A0AAV2VMN7"/>
<dbReference type="Proteomes" id="UP000018211">
    <property type="component" value="Unassembled WGS sequence"/>
</dbReference>
<evidence type="ECO:0008006" key="3">
    <source>
        <dbReference type="Google" id="ProtNLM"/>
    </source>
</evidence>
<comment type="caution">
    <text evidence="1">The sequence shown here is derived from an EMBL/GenBank/DDBJ whole genome shotgun (WGS) entry which is preliminary data.</text>
</comment>
<gene>
    <name evidence="1" type="ORF">VIBNISOn1_1630001</name>
</gene>
<evidence type="ECO:0000313" key="1">
    <source>
        <dbReference type="EMBL" id="CCO46003.1"/>
    </source>
</evidence>
<organism evidence="1 2">
    <name type="scientific">Vibrio nigripulchritudo SOn1</name>
    <dbReference type="NCBI Taxonomy" id="1238450"/>
    <lineage>
        <taxon>Bacteria</taxon>
        <taxon>Pseudomonadati</taxon>
        <taxon>Pseudomonadota</taxon>
        <taxon>Gammaproteobacteria</taxon>
        <taxon>Vibrionales</taxon>
        <taxon>Vibrionaceae</taxon>
        <taxon>Vibrio</taxon>
    </lineage>
</organism>
<name>A0AAV2VMN7_9VIBR</name>